<feature type="compositionally biased region" description="Low complexity" evidence="1">
    <location>
        <begin position="510"/>
        <end position="525"/>
    </location>
</feature>
<protein>
    <submittedName>
        <fullName evidence="3">Uncharacterized protein</fullName>
    </submittedName>
</protein>
<feature type="region of interest" description="Disordered" evidence="1">
    <location>
        <begin position="322"/>
        <end position="424"/>
    </location>
</feature>
<feature type="compositionally biased region" description="Acidic residues" evidence="1">
    <location>
        <begin position="397"/>
        <end position="407"/>
    </location>
</feature>
<evidence type="ECO:0000256" key="1">
    <source>
        <dbReference type="SAM" id="MobiDB-lite"/>
    </source>
</evidence>
<reference evidence="3" key="1">
    <citation type="journal article" date="2020" name="Fungal Divers.">
        <title>Resolving the Mortierellaceae phylogeny through synthesis of multi-gene phylogenetics and phylogenomics.</title>
        <authorList>
            <person name="Vandepol N."/>
            <person name="Liber J."/>
            <person name="Desiro A."/>
            <person name="Na H."/>
            <person name="Kennedy M."/>
            <person name="Barry K."/>
            <person name="Grigoriev I.V."/>
            <person name="Miller A.N."/>
            <person name="O'Donnell K."/>
            <person name="Stajich J.E."/>
            <person name="Bonito G."/>
        </authorList>
    </citation>
    <scope>NUCLEOTIDE SEQUENCE</scope>
    <source>
        <strain evidence="3">BC1065</strain>
    </source>
</reference>
<feature type="chain" id="PRO_5040361263" evidence="2">
    <location>
        <begin position="27"/>
        <end position="716"/>
    </location>
</feature>
<sequence length="716" mass="79219">MVASGLEQVALALALHTLYLLFTADSQPPDAGEGGASTMLDWALLIDERTKELKDDDLDVVVRAFKTLPNLLVLVRVLDATELYSLAMTLLDRMIDDFSELKRKTSALLDNSDPQTNHITVRTLESMIDDIEQRRLAAAAASGWHYDYDLGHWAQQQKQEEAENSVKSAANGSGSTTSRDRFISILSDDDDDRGDDIDSTRLRPITRSITRNGRRLSLFSSASPRKPPSATPRQRRQLRAAKAIADEDDDGNDDGDDDDDDDIDGDGDGDGDGDVSSDTEMASALLDADWLPSSSSPPRRFSMAHYRRPLRESKRIVCYCTESDDDEEEDRDSDATRHTADGTREEDNYSSDEWDQEASCGPSESISLHSEGSMEEDFEERLVTVTKSDSSSVNDDISMENDSDCEVSSEHSSARRSLSAGSSIPLERAYWSEDDWDEVGSRGVNHFQKVDCTPSSSVSSETDTLMTPTGICSSEDDSDTEFLPPESKEARPVAVSRKRRRRRRGKVSFSDAWSGGTSASASSDGEYCPRAQHSFSARARQARKRRPQVEDELSGISIENAYSHDDGDDSDGDHKMEACMRDHLSRPLVDLSDIDSIEHDDSYHCHDARWEERQEEFSAEMNAAVESPSLVTVSLSGVLKDDASDTDRGDGGEVEDGSQYSASDGSEEADDEEWLPSIRFPKLRPPRRDPSPQHDQPLHLAVGEPLPLTEADELAF</sequence>
<feature type="compositionally biased region" description="Acidic residues" evidence="1">
    <location>
        <begin position="246"/>
        <end position="277"/>
    </location>
</feature>
<keyword evidence="4" id="KW-1185">Reference proteome</keyword>
<feature type="region of interest" description="Disordered" evidence="1">
    <location>
        <begin position="155"/>
        <end position="181"/>
    </location>
</feature>
<evidence type="ECO:0000313" key="4">
    <source>
        <dbReference type="Proteomes" id="UP000807716"/>
    </source>
</evidence>
<gene>
    <name evidence="3" type="ORF">DFQ27_001203</name>
</gene>
<organism evidence="3 4">
    <name type="scientific">Actinomortierella ambigua</name>
    <dbReference type="NCBI Taxonomy" id="1343610"/>
    <lineage>
        <taxon>Eukaryota</taxon>
        <taxon>Fungi</taxon>
        <taxon>Fungi incertae sedis</taxon>
        <taxon>Mucoromycota</taxon>
        <taxon>Mortierellomycotina</taxon>
        <taxon>Mortierellomycetes</taxon>
        <taxon>Mortierellales</taxon>
        <taxon>Mortierellaceae</taxon>
        <taxon>Actinomortierella</taxon>
    </lineage>
</organism>
<feature type="compositionally biased region" description="Acidic residues" evidence="1">
    <location>
        <begin position="322"/>
        <end position="332"/>
    </location>
</feature>
<feature type="signal peptide" evidence="2">
    <location>
        <begin position="1"/>
        <end position="26"/>
    </location>
</feature>
<name>A0A9P6QBZ7_9FUNG</name>
<dbReference type="AlphaFoldDB" id="A0A9P6QBZ7"/>
<evidence type="ECO:0000256" key="2">
    <source>
        <dbReference type="SAM" id="SignalP"/>
    </source>
</evidence>
<feature type="compositionally biased region" description="Polar residues" evidence="1">
    <location>
        <begin position="453"/>
        <end position="472"/>
    </location>
</feature>
<feature type="compositionally biased region" description="Basic and acidic residues" evidence="1">
    <location>
        <begin position="639"/>
        <end position="651"/>
    </location>
</feature>
<feature type="region of interest" description="Disordered" evidence="1">
    <location>
        <begin position="213"/>
        <end position="307"/>
    </location>
</feature>
<evidence type="ECO:0000313" key="3">
    <source>
        <dbReference type="EMBL" id="KAG0264466.1"/>
    </source>
</evidence>
<accession>A0A9P6QBZ7</accession>
<dbReference type="OrthoDB" id="2149700at2759"/>
<feature type="compositionally biased region" description="Polar residues" evidence="1">
    <location>
        <begin position="165"/>
        <end position="177"/>
    </location>
</feature>
<feature type="compositionally biased region" description="Basic residues" evidence="1">
    <location>
        <begin position="496"/>
        <end position="506"/>
    </location>
</feature>
<comment type="caution">
    <text evidence="3">The sequence shown here is derived from an EMBL/GenBank/DDBJ whole genome shotgun (WGS) entry which is preliminary data.</text>
</comment>
<keyword evidence="2" id="KW-0732">Signal</keyword>
<dbReference type="Proteomes" id="UP000807716">
    <property type="component" value="Unassembled WGS sequence"/>
</dbReference>
<dbReference type="EMBL" id="JAAAJB010000139">
    <property type="protein sequence ID" value="KAG0264466.1"/>
    <property type="molecule type" value="Genomic_DNA"/>
</dbReference>
<feature type="region of interest" description="Disordered" evidence="1">
    <location>
        <begin position="636"/>
        <end position="716"/>
    </location>
</feature>
<feature type="compositionally biased region" description="Acidic residues" evidence="1">
    <location>
        <begin position="665"/>
        <end position="674"/>
    </location>
</feature>
<feature type="compositionally biased region" description="Basic and acidic residues" evidence="1">
    <location>
        <begin position="333"/>
        <end position="347"/>
    </location>
</feature>
<feature type="compositionally biased region" description="Polar residues" evidence="1">
    <location>
        <begin position="385"/>
        <end position="395"/>
    </location>
</feature>
<proteinExistence type="predicted"/>
<feature type="region of interest" description="Disordered" evidence="1">
    <location>
        <begin position="447"/>
        <end position="575"/>
    </location>
</feature>